<proteinExistence type="predicted"/>
<accession>A0A3P8FBZ9</accession>
<reference evidence="1 2" key="1">
    <citation type="submission" date="2018-11" db="EMBL/GenBank/DDBJ databases">
        <authorList>
            <consortium name="Pathogen Informatics"/>
        </authorList>
    </citation>
    <scope>NUCLEOTIDE SEQUENCE [LARGE SCALE GENOMIC DNA]</scope>
    <source>
        <strain>Denwood</strain>
        <strain evidence="2">Zambia</strain>
    </source>
</reference>
<organism evidence="1 2">
    <name type="scientific">Schistosoma mattheei</name>
    <dbReference type="NCBI Taxonomy" id="31246"/>
    <lineage>
        <taxon>Eukaryota</taxon>
        <taxon>Metazoa</taxon>
        <taxon>Spiralia</taxon>
        <taxon>Lophotrochozoa</taxon>
        <taxon>Platyhelminthes</taxon>
        <taxon>Trematoda</taxon>
        <taxon>Digenea</taxon>
        <taxon>Strigeidida</taxon>
        <taxon>Schistosomatoidea</taxon>
        <taxon>Schistosomatidae</taxon>
        <taxon>Schistosoma</taxon>
    </lineage>
</organism>
<evidence type="ECO:0000313" key="2">
    <source>
        <dbReference type="Proteomes" id="UP000269396"/>
    </source>
</evidence>
<evidence type="ECO:0000313" key="1">
    <source>
        <dbReference type="EMBL" id="VDP52955.1"/>
    </source>
</evidence>
<protein>
    <submittedName>
        <fullName evidence="1">Uncharacterized protein</fullName>
    </submittedName>
</protein>
<dbReference type="AlphaFoldDB" id="A0A3P8FBZ9"/>
<dbReference type="EMBL" id="UZAL01030279">
    <property type="protein sequence ID" value="VDP52955.1"/>
    <property type="molecule type" value="Genomic_DNA"/>
</dbReference>
<name>A0A3P8FBZ9_9TREM</name>
<keyword evidence="2" id="KW-1185">Reference proteome</keyword>
<dbReference type="Proteomes" id="UP000269396">
    <property type="component" value="Unassembled WGS sequence"/>
</dbReference>
<gene>
    <name evidence="1" type="ORF">SMTD_LOCUS10123</name>
</gene>
<sequence>MTSIGFFEITVTHCPYTSENYCFTSYEVSYFILPHMSRNYLIPR</sequence>